<keyword evidence="3" id="KW-0234">DNA repair</keyword>
<sequence length="975" mass="106133">MHITFGWSYDGARWSNTTTPSTLGRVTVGPATLVDILATRFALTRPEVDGARRMLAYRSALVTVVDELDAAAAPGSSPWPVASTRIDPWAVAQSLLTWRDELIQGGWDPASAGAQDEIPERLGVLARIEAQLPARPGWAPGSADALREVDAVITELTATGAAWPTGIDAITVVGERSSLPRIWRRIFDGLEVLGVEITENVDPTPLAGFVIMTSDTEWDAAPATARMLQDLSEAGRKHTVLSTQSTSLLDRELVRIGESPIGVNTRHSSPLSDVIPVFLRAMTKPYDVHALVDLLNISIPVEFFEGKDVAPCETHGEDGFIDGHQDCDDCANYDAAPSKYHTMMFPIIPIQLHHRLTSALNEQPGIGGPAWMEAVEKALERVDDPVQSAQIREFDQLIRTTPLEDHPDTEDHDGGYDTALIETHLLWLTTQLARYNRDGNDATQVIAQVDRVIDLITEMGAQISAQELDQIITAVTDTGGLSVRTELSEHRDVVTNPGQLGGGTAQVIWWLPVDDTPVLNERLRPAESAWLEQTGVDLPSRESIARLTLDSQLRALHDREHITVILPSRVGGETASEHPTLAFLRHNLKRQGYDVASGSAELTAGQSLSPEPMPLTPPDPLYREFTPNDSLLPSSASYSQWEKLLLHPLEWLLGRRLGIEGGSLADVPSGNRMVGTWLHAVVEDIVNGQLADNDGEPVTVHTTGADVQAKLADSAPHYASELLLPGRQRELATFLSIAERSINGLFTALADAGIRVRAVEGAIDAKVTGCRGADDELPLKGFRDMDVIMADGTPGVIDLKYTFSKKKYRELIESGMALQLAVYAKSVAVEHDLTTLADVPVAYFSLHGNRFDTSDARFFESESTAHGEVLEVSASDSGGADTDELWQRAVAGLNAVIVGFRKGQVTDLGNLVNRADWQQFEKPKKGESPASPFDDEETEAFQSDLEWVRTHGFFPEDNAKHTEFSIITGAAGDFA</sequence>
<evidence type="ECO:0000259" key="5">
    <source>
        <dbReference type="Pfam" id="PF12705"/>
    </source>
</evidence>
<evidence type="ECO:0000313" key="7">
    <source>
        <dbReference type="Proteomes" id="UP000824190"/>
    </source>
</evidence>
<evidence type="ECO:0000256" key="1">
    <source>
        <dbReference type="ARBA" id="ARBA00022763"/>
    </source>
</evidence>
<feature type="domain" description="PD-(D/E)XK endonuclease-like" evidence="5">
    <location>
        <begin position="636"/>
        <end position="866"/>
    </location>
</feature>
<evidence type="ECO:0000256" key="4">
    <source>
        <dbReference type="SAM" id="MobiDB-lite"/>
    </source>
</evidence>
<feature type="region of interest" description="Disordered" evidence="4">
    <location>
        <begin position="920"/>
        <end position="941"/>
    </location>
</feature>
<keyword evidence="2" id="KW-0347">Helicase</keyword>
<keyword evidence="1" id="KW-0227">DNA damage</keyword>
<dbReference type="InterPro" id="IPR038726">
    <property type="entry name" value="PDDEXK_AddAB-type"/>
</dbReference>
<reference evidence="6" key="2">
    <citation type="submission" date="2021-04" db="EMBL/GenBank/DDBJ databases">
        <authorList>
            <person name="Gilroy R."/>
        </authorList>
    </citation>
    <scope>NUCLEOTIDE SEQUENCE</scope>
    <source>
        <strain evidence="6">CHK32-1732</strain>
    </source>
</reference>
<dbReference type="EMBL" id="DXGC01000072">
    <property type="protein sequence ID" value="HIW91575.1"/>
    <property type="molecule type" value="Genomic_DNA"/>
</dbReference>
<dbReference type="GO" id="GO:0004386">
    <property type="term" value="F:helicase activity"/>
    <property type="evidence" value="ECO:0007669"/>
    <property type="project" value="UniProtKB-KW"/>
</dbReference>
<dbReference type="GO" id="GO:0006281">
    <property type="term" value="P:DNA repair"/>
    <property type="evidence" value="ECO:0007669"/>
    <property type="project" value="UniProtKB-KW"/>
</dbReference>
<dbReference type="AlphaFoldDB" id="A0A9D1UM83"/>
<accession>A0A9D1UM83</accession>
<keyword evidence="2" id="KW-0547">Nucleotide-binding</keyword>
<organism evidence="6 7">
    <name type="scientific">Candidatus Corynebacterium avicola</name>
    <dbReference type="NCBI Taxonomy" id="2838527"/>
    <lineage>
        <taxon>Bacteria</taxon>
        <taxon>Bacillati</taxon>
        <taxon>Actinomycetota</taxon>
        <taxon>Actinomycetes</taxon>
        <taxon>Mycobacteriales</taxon>
        <taxon>Corynebacteriaceae</taxon>
        <taxon>Corynebacterium</taxon>
    </lineage>
</organism>
<evidence type="ECO:0000256" key="2">
    <source>
        <dbReference type="ARBA" id="ARBA00022806"/>
    </source>
</evidence>
<keyword evidence="2" id="KW-0067">ATP-binding</keyword>
<dbReference type="Pfam" id="PF12705">
    <property type="entry name" value="PDDEXK_1"/>
    <property type="match status" value="1"/>
</dbReference>
<evidence type="ECO:0000256" key="3">
    <source>
        <dbReference type="ARBA" id="ARBA00023204"/>
    </source>
</evidence>
<dbReference type="Proteomes" id="UP000824190">
    <property type="component" value="Unassembled WGS sequence"/>
</dbReference>
<comment type="caution">
    <text evidence="6">The sequence shown here is derived from an EMBL/GenBank/DDBJ whole genome shotgun (WGS) entry which is preliminary data.</text>
</comment>
<proteinExistence type="predicted"/>
<reference evidence="6" key="1">
    <citation type="journal article" date="2021" name="PeerJ">
        <title>Extensive microbial diversity within the chicken gut microbiome revealed by metagenomics and culture.</title>
        <authorList>
            <person name="Gilroy R."/>
            <person name="Ravi A."/>
            <person name="Getino M."/>
            <person name="Pursley I."/>
            <person name="Horton D.L."/>
            <person name="Alikhan N.F."/>
            <person name="Baker D."/>
            <person name="Gharbi K."/>
            <person name="Hall N."/>
            <person name="Watson M."/>
            <person name="Adriaenssens E.M."/>
            <person name="Foster-Nyarko E."/>
            <person name="Jarju S."/>
            <person name="Secka A."/>
            <person name="Antonio M."/>
            <person name="Oren A."/>
            <person name="Chaudhuri R.R."/>
            <person name="La Ragione R."/>
            <person name="Hildebrand F."/>
            <person name="Pallen M.J."/>
        </authorList>
    </citation>
    <scope>NUCLEOTIDE SEQUENCE</scope>
    <source>
        <strain evidence="6">CHK32-1732</strain>
    </source>
</reference>
<gene>
    <name evidence="6" type="ORF">H9870_07945</name>
</gene>
<protein>
    <submittedName>
        <fullName evidence="6">PD-(D/E)XK nuclease family protein</fullName>
    </submittedName>
</protein>
<keyword evidence="2" id="KW-0378">Hydrolase</keyword>
<evidence type="ECO:0000313" key="6">
    <source>
        <dbReference type="EMBL" id="HIW91575.1"/>
    </source>
</evidence>
<name>A0A9D1UM83_9CORY</name>